<reference evidence="1 2" key="1">
    <citation type="submission" date="2019-03" db="EMBL/GenBank/DDBJ databases">
        <title>The genome sequence of a newly discovered highly antifungal drug resistant Aspergillus species, Aspergillus tanneri NIH 1004.</title>
        <authorList>
            <person name="Mounaud S."/>
            <person name="Singh I."/>
            <person name="Joardar V."/>
            <person name="Pakala S."/>
            <person name="Pakala S."/>
            <person name="Venepally P."/>
            <person name="Hoover J."/>
            <person name="Nierman W."/>
            <person name="Chung J."/>
            <person name="Losada L."/>
        </authorList>
    </citation>
    <scope>NUCLEOTIDE SEQUENCE [LARGE SCALE GENOMIC DNA]</scope>
    <source>
        <strain evidence="1 2">NIH1004</strain>
    </source>
</reference>
<dbReference type="EMBL" id="SOSA01000008">
    <property type="protein sequence ID" value="THC99998.1"/>
    <property type="molecule type" value="Genomic_DNA"/>
</dbReference>
<dbReference type="AlphaFoldDB" id="A0A4S3JWW8"/>
<protein>
    <submittedName>
        <fullName evidence="1">Uncharacterized protein</fullName>
    </submittedName>
</protein>
<name>A0A4S3JWW8_9EURO</name>
<organism evidence="1 2">
    <name type="scientific">Aspergillus tanneri</name>
    <dbReference type="NCBI Taxonomy" id="1220188"/>
    <lineage>
        <taxon>Eukaryota</taxon>
        <taxon>Fungi</taxon>
        <taxon>Dikarya</taxon>
        <taxon>Ascomycota</taxon>
        <taxon>Pezizomycotina</taxon>
        <taxon>Eurotiomycetes</taxon>
        <taxon>Eurotiomycetidae</taxon>
        <taxon>Eurotiales</taxon>
        <taxon>Aspergillaceae</taxon>
        <taxon>Aspergillus</taxon>
        <taxon>Aspergillus subgen. Circumdati</taxon>
    </lineage>
</organism>
<dbReference type="VEuPathDB" id="FungiDB:EYZ11_000577"/>
<accession>A0A4S3JWW8</accession>
<sequence length="92" mass="10603">MINRTATREVVLLGRIRLKYQRLYMAGRTLAANNQRSPPTTETLNLPIRDVDNLVNVKVFLNEPGRRPLRGSIDTFASALEYIIQRKYMDPT</sequence>
<proteinExistence type="predicted"/>
<gene>
    <name evidence="1" type="ORF">EYZ11_000577</name>
</gene>
<evidence type="ECO:0000313" key="2">
    <source>
        <dbReference type="Proteomes" id="UP000308092"/>
    </source>
</evidence>
<dbReference type="Proteomes" id="UP000308092">
    <property type="component" value="Unassembled WGS sequence"/>
</dbReference>
<keyword evidence="2" id="KW-1185">Reference proteome</keyword>
<evidence type="ECO:0000313" key="1">
    <source>
        <dbReference type="EMBL" id="THC99998.1"/>
    </source>
</evidence>
<comment type="caution">
    <text evidence="1">The sequence shown here is derived from an EMBL/GenBank/DDBJ whole genome shotgun (WGS) entry which is preliminary data.</text>
</comment>